<dbReference type="RefSeq" id="WP_079557539.1">
    <property type="nucleotide sequence ID" value="NZ_CP021904.1"/>
</dbReference>
<evidence type="ECO:0000313" key="3">
    <source>
        <dbReference type="EMBL" id="SKC05302.1"/>
    </source>
</evidence>
<dbReference type="EMBL" id="FUYV01000009">
    <property type="protein sequence ID" value="SKC05302.1"/>
    <property type="molecule type" value="Genomic_DNA"/>
</dbReference>
<dbReference type="KEGG" id="asx:CDL62_01450"/>
<reference evidence="3 4" key="1">
    <citation type="submission" date="2017-02" db="EMBL/GenBank/DDBJ databases">
        <authorList>
            <person name="Peterson S.W."/>
        </authorList>
    </citation>
    <scope>NUCLEOTIDE SEQUENCE [LARGE SCALE GENOMIC DNA]</scope>
    <source>
        <strain evidence="3 4">DSM 24412</strain>
    </source>
</reference>
<keyword evidence="4" id="KW-1185">Reference proteome</keyword>
<dbReference type="OrthoDB" id="280278at2"/>
<evidence type="ECO:0000256" key="1">
    <source>
        <dbReference type="ARBA" id="ARBA00009350"/>
    </source>
</evidence>
<dbReference type="GO" id="GO:0003677">
    <property type="term" value="F:DNA binding"/>
    <property type="evidence" value="ECO:0007669"/>
    <property type="project" value="UniProtKB-KW"/>
</dbReference>
<protein>
    <recommendedName>
        <fullName evidence="2">UPF0251 protein SAMN03080601_01791</fullName>
    </recommendedName>
</protein>
<accession>A0A1T5GAC5</accession>
<dbReference type="InterPro" id="IPR002852">
    <property type="entry name" value="UPF0251"/>
</dbReference>
<sequence length="133" mass="15644">MARPPKKRKLKNPPVMEGFRPFGIPFTDLEPEILMFEEYEAIKLADYEGLNHIEAAKSMGVSRPTFTRIYENARRAIARAFTEGKAIFFDGGNYYTQDYWYRCNECLKLNINTQQLLECNYCKSDNLRRIDKK</sequence>
<dbReference type="PANTHER" id="PTHR37478:SF2">
    <property type="entry name" value="UPF0251 PROTEIN TK0562"/>
    <property type="match status" value="1"/>
</dbReference>
<dbReference type="HAMAP" id="MF_00674">
    <property type="entry name" value="UPF0251"/>
    <property type="match status" value="1"/>
</dbReference>
<dbReference type="InterPro" id="IPR036388">
    <property type="entry name" value="WH-like_DNA-bd_sf"/>
</dbReference>
<dbReference type="STRING" id="889453.SAMN03080601_01791"/>
<proteinExistence type="inferred from homology"/>
<dbReference type="Proteomes" id="UP000191055">
    <property type="component" value="Unassembled WGS sequence"/>
</dbReference>
<dbReference type="AlphaFoldDB" id="A0A1T5GAC5"/>
<name>A0A1T5GAC5_9BACT</name>
<organism evidence="3 4">
    <name type="scientific">Alkalitalea saponilacus</name>
    <dbReference type="NCBI Taxonomy" id="889453"/>
    <lineage>
        <taxon>Bacteria</taxon>
        <taxon>Pseudomonadati</taxon>
        <taxon>Bacteroidota</taxon>
        <taxon>Bacteroidia</taxon>
        <taxon>Marinilabiliales</taxon>
        <taxon>Marinilabiliaceae</taxon>
        <taxon>Alkalitalea</taxon>
    </lineage>
</organism>
<keyword evidence="3" id="KW-0238">DNA-binding</keyword>
<evidence type="ECO:0000313" key="4">
    <source>
        <dbReference type="Proteomes" id="UP000191055"/>
    </source>
</evidence>
<dbReference type="Gene3D" id="1.10.10.10">
    <property type="entry name" value="Winged helix-like DNA-binding domain superfamily/Winged helix DNA-binding domain"/>
    <property type="match status" value="1"/>
</dbReference>
<dbReference type="Pfam" id="PF02001">
    <property type="entry name" value="DUF134"/>
    <property type="match status" value="1"/>
</dbReference>
<evidence type="ECO:0000256" key="2">
    <source>
        <dbReference type="HAMAP-Rule" id="MF_00674"/>
    </source>
</evidence>
<gene>
    <name evidence="3" type="ORF">SAMN03080601_01791</name>
</gene>
<dbReference type="PANTHER" id="PTHR37478">
    <property type="match status" value="1"/>
</dbReference>
<comment type="similarity">
    <text evidence="1 2">Belongs to the UPF0251 family.</text>
</comment>